<keyword evidence="3 8" id="KW-0436">Ligase</keyword>
<dbReference type="InterPro" id="IPR012796">
    <property type="entry name" value="Lysidine-tRNA-synth_C"/>
</dbReference>
<comment type="function">
    <text evidence="8">Ligates lysine onto the cytidine present at position 34 of the AUA codon-specific tRNA(Ile) that contains the anticodon CAU, in an ATP-dependent manner. Cytidine is converted to lysidine, thus changing the amino acid specificity of the tRNA from methionine to isoleucine.</text>
</comment>
<dbReference type="InterPro" id="IPR014729">
    <property type="entry name" value="Rossmann-like_a/b/a_fold"/>
</dbReference>
<dbReference type="Proteomes" id="UP000823886">
    <property type="component" value="Unassembled WGS sequence"/>
</dbReference>
<comment type="similarity">
    <text evidence="8">Belongs to the tRNA(Ile)-lysidine synthase family.</text>
</comment>
<reference evidence="10" key="1">
    <citation type="journal article" date="2021" name="PeerJ">
        <title>Extensive microbial diversity within the chicken gut microbiome revealed by metagenomics and culture.</title>
        <authorList>
            <person name="Gilroy R."/>
            <person name="Ravi A."/>
            <person name="Getino M."/>
            <person name="Pursley I."/>
            <person name="Horton D.L."/>
            <person name="Alikhan N.F."/>
            <person name="Baker D."/>
            <person name="Gharbi K."/>
            <person name="Hall N."/>
            <person name="Watson M."/>
            <person name="Adriaenssens E.M."/>
            <person name="Foster-Nyarko E."/>
            <person name="Jarju S."/>
            <person name="Secka A."/>
            <person name="Antonio M."/>
            <person name="Oren A."/>
            <person name="Chaudhuri R.R."/>
            <person name="La Ragione R."/>
            <person name="Hildebrand F."/>
            <person name="Pallen M.J."/>
        </authorList>
    </citation>
    <scope>NUCLEOTIDE SEQUENCE</scope>
    <source>
        <strain evidence="10">ChiBcec2-3848</strain>
    </source>
</reference>
<dbReference type="InterPro" id="IPR012094">
    <property type="entry name" value="tRNA_Ile_lys_synt"/>
</dbReference>
<reference evidence="10" key="2">
    <citation type="submission" date="2021-04" db="EMBL/GenBank/DDBJ databases">
        <authorList>
            <person name="Gilroy R."/>
        </authorList>
    </citation>
    <scope>NUCLEOTIDE SEQUENCE</scope>
    <source>
        <strain evidence="10">ChiBcec2-3848</strain>
    </source>
</reference>
<dbReference type="EC" id="6.3.4.19" evidence="8"/>
<dbReference type="InterPro" id="IPR012795">
    <property type="entry name" value="tRNA_Ile_lys_synt_N"/>
</dbReference>
<dbReference type="AlphaFoldDB" id="A0A9D2PP41"/>
<sequence length="452" mass="51594">MMTEEKVFAYIEKYHMIEAGSQAVAGVSGGADSVCLLFLLMEYQKKVPFSLRAVHVNHHVRGEEAVRDQEFTRRLCESLGVPLDLYDYDVPRMAETDHLSCEEAGREARRRAFYRTACRWERPDQVRIALAHHENDQAETVLHNLVRGAGLAGLAGIRPVHRTGSGMYIRPLLCISREETENYLIQRGIPWVTDSTNEEEVYTRNKIRREILPALMQINSGAVKNIAAAAGRVLEAEDYLSELTQKAVEKYTAKEGSVWILSRDLFEEPMLLQKRVVKNVLEAAAGKKKDLSSAHMEAVLELAKGRTGASASLIYGLRAQQVYGDIHITRGEQEKKDLLELEFRVFPYENQQIPEKTYTKWFDYDKIKNGLAVRRRLPGDYLMISRDGGTKKLKDYFIDCKVPRRERDNVTLLADGSHVLWAVGYRISEYYKVTSQTKKVIKVQVKGENNHE</sequence>
<evidence type="ECO:0000256" key="4">
    <source>
        <dbReference type="ARBA" id="ARBA00022694"/>
    </source>
</evidence>
<dbReference type="PANTHER" id="PTHR43033">
    <property type="entry name" value="TRNA(ILE)-LYSIDINE SYNTHASE-RELATED"/>
    <property type="match status" value="1"/>
</dbReference>
<evidence type="ECO:0000313" key="11">
    <source>
        <dbReference type="Proteomes" id="UP000823886"/>
    </source>
</evidence>
<name>A0A9D2PP41_9FIRM</name>
<dbReference type="GO" id="GO:0032267">
    <property type="term" value="F:tRNA(Ile)-lysidine synthase activity"/>
    <property type="evidence" value="ECO:0007669"/>
    <property type="project" value="UniProtKB-EC"/>
</dbReference>
<dbReference type="InterPro" id="IPR011063">
    <property type="entry name" value="TilS/TtcA_N"/>
</dbReference>
<dbReference type="Pfam" id="PF01171">
    <property type="entry name" value="ATP_bind_3"/>
    <property type="match status" value="1"/>
</dbReference>
<keyword evidence="6 8" id="KW-0067">ATP-binding</keyword>
<comment type="catalytic activity">
    <reaction evidence="7 8">
        <text>cytidine(34) in tRNA(Ile2) + L-lysine + ATP = lysidine(34) in tRNA(Ile2) + AMP + diphosphate + H(+)</text>
        <dbReference type="Rhea" id="RHEA:43744"/>
        <dbReference type="Rhea" id="RHEA-COMP:10625"/>
        <dbReference type="Rhea" id="RHEA-COMP:10670"/>
        <dbReference type="ChEBI" id="CHEBI:15378"/>
        <dbReference type="ChEBI" id="CHEBI:30616"/>
        <dbReference type="ChEBI" id="CHEBI:32551"/>
        <dbReference type="ChEBI" id="CHEBI:33019"/>
        <dbReference type="ChEBI" id="CHEBI:82748"/>
        <dbReference type="ChEBI" id="CHEBI:83665"/>
        <dbReference type="ChEBI" id="CHEBI:456215"/>
        <dbReference type="EC" id="6.3.4.19"/>
    </reaction>
</comment>
<comment type="subcellular location">
    <subcellularLocation>
        <location evidence="1 8">Cytoplasm</location>
    </subcellularLocation>
</comment>
<dbReference type="Gene3D" id="3.40.50.620">
    <property type="entry name" value="HUPs"/>
    <property type="match status" value="1"/>
</dbReference>
<evidence type="ECO:0000256" key="8">
    <source>
        <dbReference type="HAMAP-Rule" id="MF_01161"/>
    </source>
</evidence>
<evidence type="ECO:0000256" key="2">
    <source>
        <dbReference type="ARBA" id="ARBA00022490"/>
    </source>
</evidence>
<evidence type="ECO:0000256" key="3">
    <source>
        <dbReference type="ARBA" id="ARBA00022598"/>
    </source>
</evidence>
<organism evidence="10 11">
    <name type="scientific">Candidatus Blautia merdavium</name>
    <dbReference type="NCBI Taxonomy" id="2838494"/>
    <lineage>
        <taxon>Bacteria</taxon>
        <taxon>Bacillati</taxon>
        <taxon>Bacillota</taxon>
        <taxon>Clostridia</taxon>
        <taxon>Lachnospirales</taxon>
        <taxon>Lachnospiraceae</taxon>
        <taxon>Blautia</taxon>
    </lineage>
</organism>
<dbReference type="Pfam" id="PF11734">
    <property type="entry name" value="TilS_C"/>
    <property type="match status" value="1"/>
</dbReference>
<proteinExistence type="inferred from homology"/>
<evidence type="ECO:0000313" key="10">
    <source>
        <dbReference type="EMBL" id="HJC64627.1"/>
    </source>
</evidence>
<protein>
    <recommendedName>
        <fullName evidence="8">tRNA(Ile)-lysidine synthase</fullName>
        <ecNumber evidence="8">6.3.4.19</ecNumber>
    </recommendedName>
    <alternativeName>
        <fullName evidence="8">tRNA(Ile)-2-lysyl-cytidine synthase</fullName>
    </alternativeName>
    <alternativeName>
        <fullName evidence="8">tRNA(Ile)-lysidine synthetase</fullName>
    </alternativeName>
</protein>
<dbReference type="SUPFAM" id="SSF82829">
    <property type="entry name" value="MesJ substrate recognition domain-like"/>
    <property type="match status" value="1"/>
</dbReference>
<gene>
    <name evidence="8 10" type="primary">tilS</name>
    <name evidence="10" type="ORF">H9753_13610</name>
</gene>
<dbReference type="EMBL" id="DWVZ01000188">
    <property type="protein sequence ID" value="HJC64627.1"/>
    <property type="molecule type" value="Genomic_DNA"/>
</dbReference>
<evidence type="ECO:0000256" key="5">
    <source>
        <dbReference type="ARBA" id="ARBA00022741"/>
    </source>
</evidence>
<dbReference type="GO" id="GO:0006400">
    <property type="term" value="P:tRNA modification"/>
    <property type="evidence" value="ECO:0007669"/>
    <property type="project" value="UniProtKB-UniRule"/>
</dbReference>
<dbReference type="SMART" id="SM00977">
    <property type="entry name" value="TilS_C"/>
    <property type="match status" value="1"/>
</dbReference>
<dbReference type="GO" id="GO:0005524">
    <property type="term" value="F:ATP binding"/>
    <property type="evidence" value="ECO:0007669"/>
    <property type="project" value="UniProtKB-UniRule"/>
</dbReference>
<dbReference type="NCBIfam" id="TIGR02432">
    <property type="entry name" value="lysidine_TilS_N"/>
    <property type="match status" value="1"/>
</dbReference>
<feature type="binding site" evidence="8">
    <location>
        <begin position="28"/>
        <end position="33"/>
    </location>
    <ligand>
        <name>ATP</name>
        <dbReference type="ChEBI" id="CHEBI:30616"/>
    </ligand>
</feature>
<evidence type="ECO:0000256" key="6">
    <source>
        <dbReference type="ARBA" id="ARBA00022840"/>
    </source>
</evidence>
<keyword evidence="2 8" id="KW-0963">Cytoplasm</keyword>
<comment type="caution">
    <text evidence="10">The sequence shown here is derived from an EMBL/GenBank/DDBJ whole genome shotgun (WGS) entry which is preliminary data.</text>
</comment>
<dbReference type="SUPFAM" id="SSF56037">
    <property type="entry name" value="PheT/TilS domain"/>
    <property type="match status" value="1"/>
</dbReference>
<feature type="domain" description="Lysidine-tRNA(Ile) synthetase C-terminal" evidence="9">
    <location>
        <begin position="371"/>
        <end position="443"/>
    </location>
</feature>
<dbReference type="CDD" id="cd01992">
    <property type="entry name" value="TilS_N"/>
    <property type="match status" value="1"/>
</dbReference>
<keyword evidence="5 8" id="KW-0547">Nucleotide-binding</keyword>
<keyword evidence="4 8" id="KW-0819">tRNA processing</keyword>
<dbReference type="SUPFAM" id="SSF52402">
    <property type="entry name" value="Adenine nucleotide alpha hydrolases-like"/>
    <property type="match status" value="1"/>
</dbReference>
<accession>A0A9D2PP41</accession>
<dbReference type="HAMAP" id="MF_01161">
    <property type="entry name" value="tRNA_Ile_lys_synt"/>
    <property type="match status" value="1"/>
</dbReference>
<dbReference type="GO" id="GO:0005737">
    <property type="term" value="C:cytoplasm"/>
    <property type="evidence" value="ECO:0007669"/>
    <property type="project" value="UniProtKB-SubCell"/>
</dbReference>
<dbReference type="PANTHER" id="PTHR43033:SF1">
    <property type="entry name" value="TRNA(ILE)-LYSIDINE SYNTHASE-RELATED"/>
    <property type="match status" value="1"/>
</dbReference>
<comment type="domain">
    <text evidence="8">The N-terminal region contains the highly conserved SGGXDS motif, predicted to be a P-loop motif involved in ATP binding.</text>
</comment>
<evidence type="ECO:0000256" key="7">
    <source>
        <dbReference type="ARBA" id="ARBA00048539"/>
    </source>
</evidence>
<dbReference type="NCBIfam" id="TIGR02433">
    <property type="entry name" value="lysidine_TilS_C"/>
    <property type="match status" value="1"/>
</dbReference>
<evidence type="ECO:0000259" key="9">
    <source>
        <dbReference type="SMART" id="SM00977"/>
    </source>
</evidence>
<evidence type="ECO:0000256" key="1">
    <source>
        <dbReference type="ARBA" id="ARBA00004496"/>
    </source>
</evidence>